<protein>
    <submittedName>
        <fullName evidence="1">Uncharacterized protein</fullName>
    </submittedName>
</protein>
<dbReference type="EMBL" id="ABFZ02000022">
    <property type="protein sequence ID" value="EDS14206.1"/>
    <property type="molecule type" value="Genomic_DNA"/>
</dbReference>
<dbReference type="AlphaFoldDB" id="B0NV13"/>
<name>B0NV13_BACSE</name>
<evidence type="ECO:0000313" key="1">
    <source>
        <dbReference type="EMBL" id="EDS14206.1"/>
    </source>
</evidence>
<dbReference type="Proteomes" id="UP000004713">
    <property type="component" value="Unassembled WGS sequence"/>
</dbReference>
<reference evidence="1 2" key="2">
    <citation type="submission" date="2007-11" db="EMBL/GenBank/DDBJ databases">
        <authorList>
            <person name="Fulton L."/>
            <person name="Clifton S."/>
            <person name="Fulton B."/>
            <person name="Xu J."/>
            <person name="Minx P."/>
            <person name="Pepin K.H."/>
            <person name="Johnson M."/>
            <person name="Thiruvilangam P."/>
            <person name="Bhonagiri V."/>
            <person name="Nash W.E."/>
            <person name="Mardis E.R."/>
            <person name="Wilson R.K."/>
        </authorList>
    </citation>
    <scope>NUCLEOTIDE SEQUENCE [LARGE SCALE GENOMIC DNA]</scope>
    <source>
        <strain evidence="1 2">ATCC 43183</strain>
    </source>
</reference>
<organism evidence="1 2">
    <name type="scientific">Bacteroides stercoris ATCC 43183</name>
    <dbReference type="NCBI Taxonomy" id="449673"/>
    <lineage>
        <taxon>Bacteria</taxon>
        <taxon>Pseudomonadati</taxon>
        <taxon>Bacteroidota</taxon>
        <taxon>Bacteroidia</taxon>
        <taxon>Bacteroidales</taxon>
        <taxon>Bacteroidaceae</taxon>
        <taxon>Bacteroides</taxon>
    </lineage>
</organism>
<reference evidence="1 2" key="1">
    <citation type="submission" date="2007-11" db="EMBL/GenBank/DDBJ databases">
        <title>Draft genome sequence of Bacteroides stercoris(ATCC 43183).</title>
        <authorList>
            <person name="Sudarsanam P."/>
            <person name="Ley R."/>
            <person name="Guruge J."/>
            <person name="Turnbaugh P.J."/>
            <person name="Mahowald M."/>
            <person name="Liep D."/>
            <person name="Gordon J."/>
        </authorList>
    </citation>
    <scope>NUCLEOTIDE SEQUENCE [LARGE SCALE GENOMIC DNA]</scope>
    <source>
        <strain evidence="1 2">ATCC 43183</strain>
    </source>
</reference>
<comment type="caution">
    <text evidence="1">The sequence shown here is derived from an EMBL/GenBank/DDBJ whole genome shotgun (WGS) entry which is preliminary data.</text>
</comment>
<dbReference type="HOGENOM" id="CLU_3180387_0_0_10"/>
<evidence type="ECO:0000313" key="2">
    <source>
        <dbReference type="Proteomes" id="UP000004713"/>
    </source>
</evidence>
<gene>
    <name evidence="1" type="ORF">BACSTE_03350</name>
</gene>
<proteinExistence type="predicted"/>
<sequence>MYPPVSFYNRRFLCQYMLCFFIFSKKLVQCGYYFVIFTVDIHVAEI</sequence>
<accession>B0NV13</accession>